<organism evidence="2 3">
    <name type="scientific">Mycena metata</name>
    <dbReference type="NCBI Taxonomy" id="1033252"/>
    <lineage>
        <taxon>Eukaryota</taxon>
        <taxon>Fungi</taxon>
        <taxon>Dikarya</taxon>
        <taxon>Basidiomycota</taxon>
        <taxon>Agaricomycotina</taxon>
        <taxon>Agaricomycetes</taxon>
        <taxon>Agaricomycetidae</taxon>
        <taxon>Agaricales</taxon>
        <taxon>Marasmiineae</taxon>
        <taxon>Mycenaceae</taxon>
        <taxon>Mycena</taxon>
    </lineage>
</organism>
<dbReference type="AlphaFoldDB" id="A0AAD7HWX8"/>
<comment type="caution">
    <text evidence="2">The sequence shown here is derived from an EMBL/GenBank/DDBJ whole genome shotgun (WGS) entry which is preliminary data.</text>
</comment>
<dbReference type="Proteomes" id="UP001215598">
    <property type="component" value="Unassembled WGS sequence"/>
</dbReference>
<gene>
    <name evidence="2" type="ORF">B0H16DRAFT_1585215</name>
</gene>
<evidence type="ECO:0000313" key="3">
    <source>
        <dbReference type="Proteomes" id="UP001215598"/>
    </source>
</evidence>
<name>A0AAD7HWX8_9AGAR</name>
<accession>A0AAD7HWX8</accession>
<protein>
    <submittedName>
        <fullName evidence="2">Uncharacterized protein</fullName>
    </submittedName>
</protein>
<keyword evidence="3" id="KW-1185">Reference proteome</keyword>
<dbReference type="EMBL" id="JARKIB010000160">
    <property type="protein sequence ID" value="KAJ7730293.1"/>
    <property type="molecule type" value="Genomic_DNA"/>
</dbReference>
<proteinExistence type="predicted"/>
<evidence type="ECO:0000256" key="1">
    <source>
        <dbReference type="SAM" id="MobiDB-lite"/>
    </source>
</evidence>
<sequence>MTGATIGPSILTACVHCVHTTIPLPNTLAPASHAAAQEWTECAFPPHFHSQYRRARRARVISDADAQRPSTPSATHRRQCSPMHPPSMQWKIGSIEMKTHPPAHRFDVVPPMTIQLHIHLVLVVCANGAARGSRRVKTFAHSTFHLLRVASRSSRGAEEKDNISADII</sequence>
<evidence type="ECO:0000313" key="2">
    <source>
        <dbReference type="EMBL" id="KAJ7730293.1"/>
    </source>
</evidence>
<feature type="region of interest" description="Disordered" evidence="1">
    <location>
        <begin position="63"/>
        <end position="86"/>
    </location>
</feature>
<reference evidence="2" key="1">
    <citation type="submission" date="2023-03" db="EMBL/GenBank/DDBJ databases">
        <title>Massive genome expansion in bonnet fungi (Mycena s.s.) driven by repeated elements and novel gene families across ecological guilds.</title>
        <authorList>
            <consortium name="Lawrence Berkeley National Laboratory"/>
            <person name="Harder C.B."/>
            <person name="Miyauchi S."/>
            <person name="Viragh M."/>
            <person name="Kuo A."/>
            <person name="Thoen E."/>
            <person name="Andreopoulos B."/>
            <person name="Lu D."/>
            <person name="Skrede I."/>
            <person name="Drula E."/>
            <person name="Henrissat B."/>
            <person name="Morin E."/>
            <person name="Kohler A."/>
            <person name="Barry K."/>
            <person name="LaButti K."/>
            <person name="Morin E."/>
            <person name="Salamov A."/>
            <person name="Lipzen A."/>
            <person name="Mereny Z."/>
            <person name="Hegedus B."/>
            <person name="Baldrian P."/>
            <person name="Stursova M."/>
            <person name="Weitz H."/>
            <person name="Taylor A."/>
            <person name="Grigoriev I.V."/>
            <person name="Nagy L.G."/>
            <person name="Martin F."/>
            <person name="Kauserud H."/>
        </authorList>
    </citation>
    <scope>NUCLEOTIDE SEQUENCE</scope>
    <source>
        <strain evidence="2">CBHHK182m</strain>
    </source>
</reference>